<gene>
    <name evidence="5" type="ORF">H7U19_02730</name>
</gene>
<evidence type="ECO:0000259" key="4">
    <source>
        <dbReference type="PROSITE" id="PS50825"/>
    </source>
</evidence>
<dbReference type="InterPro" id="IPR003410">
    <property type="entry name" value="HYR_dom"/>
</dbReference>
<evidence type="ECO:0000256" key="1">
    <source>
        <dbReference type="ARBA" id="ARBA00022729"/>
    </source>
</evidence>
<dbReference type="Gene3D" id="2.60.40.10">
    <property type="entry name" value="Immunoglobulins"/>
    <property type="match status" value="4"/>
</dbReference>
<dbReference type="Proteomes" id="UP000656244">
    <property type="component" value="Unassembled WGS sequence"/>
</dbReference>
<dbReference type="Pfam" id="PF18962">
    <property type="entry name" value="Por_Secre_tail"/>
    <property type="match status" value="1"/>
</dbReference>
<evidence type="ECO:0000256" key="2">
    <source>
        <dbReference type="ARBA" id="ARBA00022737"/>
    </source>
</evidence>
<feature type="domain" description="HYR" evidence="4">
    <location>
        <begin position="1478"/>
        <end position="1557"/>
    </location>
</feature>
<comment type="caution">
    <text evidence="5">The sequence shown here is derived from an EMBL/GenBank/DDBJ whole genome shotgun (WGS) entry which is preliminary data.</text>
</comment>
<feature type="domain" description="HYR" evidence="4">
    <location>
        <begin position="1320"/>
        <end position="1396"/>
    </location>
</feature>
<dbReference type="PANTHER" id="PTHR24273:SF32">
    <property type="entry name" value="HYALIN"/>
    <property type="match status" value="1"/>
</dbReference>
<evidence type="ECO:0000256" key="3">
    <source>
        <dbReference type="SAM" id="SignalP"/>
    </source>
</evidence>
<proteinExistence type="predicted"/>
<name>A0A923HC31_9FLAO</name>
<sequence>MKKTLLLALLCFVSINVFSQTWTGGGAPDTNWNNTDNWDNNAVPTASDDVVIPSGFTVTLNVAGNVKSIDIQGTSVFEMNTNFTFTDPSSFGADTTVNWSAGSLNGNAAILSNFGTVNLITVGSKTIIGNTSFDNSGTFNISSSGDLSISDGTLNNLASGVIDMQSDSGDITWFSGSTHILNNSGTIKRTSTTGEAQIVVLLNNNDGTIQVESGTLSLQNGIGKNLTDGTYNVFLGATLDFDTVVTLSGTIAGVNNGTIGWNNTFSVPLSATLNFTGSGDFNWNVGTLNGGGTLTTLSTVNLAGTGTKTISGDTTLSNQGTLSFTGIGDLSISDGILDNLASGVIDMQSDSGDITWFSGGTHILNNSGTIKRTSTTGEAQIVVLLNNNDGTIQVESGTLSLQNGIGKNLTDGTYNVFLGATLDFDTVVTLSGTIAGVNNGTIGWNNTFSVPLSATLNFTGSGDFNWNVGTLNGGGTLTNLSAVNLAGTGAKTISGDTTLSNQGTLNLMDGGDLSISDGILDNLASGVIDMQSDSGNITWFSGSTHILNNSGIIKRTNTFGEAQIGVILNNTDGTIQVESGTLSLQSNIGKNFTNGIYNVFAGAAFDWDGEVTLLGNLTGTIDGDLNFTSTILVNSTTTATIDFSGTEHINWVSGTLSGGGTLVNQSTIDLVGTGSKTINGDTVLNNEGTINFTSNGDLSISQGVVNNQVGGTIDLQTDGGNPTWFSGASHILNNFGLIKRSTSTGLVQSFVELHNFGTIEVSSGELEITSSQPFTNETTGIVKGIGTFDLPPITTYTNNGTFAPGLSPGTLLVQGTFESTSSSVLDVELNGLTPDTEHDVLEIIGNNNVFEGTVNVTMGFEGTVGDEFTIATTSGTIVTANLQSPIENVDFDGKRYTFEVSYPDNNKVVLTITDKLDILPPDIITKDITVQLDNTGNVSIVPTDVDDGTTDNCTPTNELVFALDVMDFTCADLGDNIVTLTVTDNDGNAGSLNATVTVEDSIDPTVVTKNITVQLDASGNASIAPGDIDDGSSDNCTIDNLSLDITNFTCADLGANTVNLTASDQSGNSASASANVNVEDIIAPTVITDDITVQLDASGNASITTADIDNGSSDNCTIDNLSLDITDFTCADLGDNTVNLVVMDQSGNSNSAPATVTVEDNIDPTIVTKNITVQLDASGNASIAAGDVNDGSSDNCTIAGLSLDITDFTCADLGANPVNLTVTDQSGNSASAPATVTVEDVIDPVVSCPVDIIQPNDPGTCGAVVTFMATATDNCTGVTTSSVPASGSVFPVGTTTVTVTATDTSGNTDVCTFDVTVNDTEDPVVACPSDIVQSNDPGTCGAVVTFMASATDNCPGVTTSSLPASGSVFPVGTTTVTVTATDASGNTDVCTFDVTVNDTENPVVTCPSDIVQANDPGTCGAVVTFMASATDNCPGVTTSSAPASGSVFPVGTTEVTVTATDASGNTDVCTFDVTVNDTEDPTISCPSDFSIENEGPYTLPDYVTDNTVVASDNCGFTVVQSPVAGTVLPYGLHAISFTVTDDSGNQNTCSFNLFVDDTTLSSDENVLKDGDIMLYPNPTTDKLNIKKLGNFELSKAEIIDVSGKIVHKVDLKQMTISKEISLGNYESGVYFLKVYGTNNSVVIKRVMKY</sequence>
<dbReference type="PROSITE" id="PS50825">
    <property type="entry name" value="HYR"/>
    <property type="match status" value="4"/>
</dbReference>
<feature type="signal peptide" evidence="3">
    <location>
        <begin position="1"/>
        <end position="19"/>
    </location>
</feature>
<dbReference type="EMBL" id="JACNMF010000001">
    <property type="protein sequence ID" value="MBC3757303.1"/>
    <property type="molecule type" value="Genomic_DNA"/>
</dbReference>
<organism evidence="5 6">
    <name type="scientific">Hyunsoonleella aquatilis</name>
    <dbReference type="NCBI Taxonomy" id="2762758"/>
    <lineage>
        <taxon>Bacteria</taxon>
        <taxon>Pseudomonadati</taxon>
        <taxon>Bacteroidota</taxon>
        <taxon>Flavobacteriia</taxon>
        <taxon>Flavobacteriales</taxon>
        <taxon>Flavobacteriaceae</taxon>
    </lineage>
</organism>
<dbReference type="NCBIfam" id="TIGR04183">
    <property type="entry name" value="Por_Secre_tail"/>
    <property type="match status" value="1"/>
</dbReference>
<evidence type="ECO:0000313" key="6">
    <source>
        <dbReference type="Proteomes" id="UP000656244"/>
    </source>
</evidence>
<protein>
    <submittedName>
        <fullName evidence="5">HYR domain-containing protein</fullName>
    </submittedName>
</protein>
<keyword evidence="6" id="KW-1185">Reference proteome</keyword>
<dbReference type="RefSeq" id="WP_186558387.1">
    <property type="nucleotide sequence ID" value="NZ_JACNMF010000001.1"/>
</dbReference>
<reference evidence="5" key="1">
    <citation type="submission" date="2020-08" db="EMBL/GenBank/DDBJ databases">
        <title>Hyunsoonleella sp. strain SJ7 genome sequencing and assembly.</title>
        <authorList>
            <person name="Kim I."/>
        </authorList>
    </citation>
    <scope>NUCLEOTIDE SEQUENCE</scope>
    <source>
        <strain evidence="5">SJ7</strain>
    </source>
</reference>
<dbReference type="InterPro" id="IPR013783">
    <property type="entry name" value="Ig-like_fold"/>
</dbReference>
<keyword evidence="1 3" id="KW-0732">Signal</keyword>
<evidence type="ECO:0000313" key="5">
    <source>
        <dbReference type="EMBL" id="MBC3757303.1"/>
    </source>
</evidence>
<dbReference type="PANTHER" id="PTHR24273">
    <property type="entry name" value="FI04643P-RELATED"/>
    <property type="match status" value="1"/>
</dbReference>
<feature type="chain" id="PRO_5037748147" evidence="3">
    <location>
        <begin position="20"/>
        <end position="1649"/>
    </location>
</feature>
<accession>A0A923HC31</accession>
<feature type="domain" description="HYR" evidence="4">
    <location>
        <begin position="1239"/>
        <end position="1319"/>
    </location>
</feature>
<keyword evidence="2" id="KW-0677">Repeat</keyword>
<dbReference type="Pfam" id="PF02494">
    <property type="entry name" value="HYR"/>
    <property type="match status" value="4"/>
</dbReference>
<dbReference type="InterPro" id="IPR026444">
    <property type="entry name" value="Secre_tail"/>
</dbReference>
<feature type="domain" description="HYR" evidence="4">
    <location>
        <begin position="1397"/>
        <end position="1477"/>
    </location>
</feature>